<evidence type="ECO:0000256" key="2">
    <source>
        <dbReference type="ARBA" id="ARBA00004141"/>
    </source>
</evidence>
<dbReference type="CDD" id="cd06163">
    <property type="entry name" value="S2P-M50_PDZ_RseP-like"/>
    <property type="match status" value="1"/>
</dbReference>
<keyword evidence="9" id="KW-0482">Metalloprotease</keyword>
<dbReference type="CDD" id="cd23081">
    <property type="entry name" value="cpPDZ_EcRseP-like"/>
    <property type="match status" value="1"/>
</dbReference>
<dbReference type="InterPro" id="IPR036034">
    <property type="entry name" value="PDZ_sf"/>
</dbReference>
<evidence type="ECO:0000313" key="14">
    <source>
        <dbReference type="Proteomes" id="UP001379533"/>
    </source>
</evidence>
<evidence type="ECO:0000256" key="3">
    <source>
        <dbReference type="ARBA" id="ARBA00007931"/>
    </source>
</evidence>
<evidence type="ECO:0000256" key="9">
    <source>
        <dbReference type="ARBA" id="ARBA00023049"/>
    </source>
</evidence>
<sequence>MSVATTVIAVLGLAVLMVVHEGGHYLAARRYGMRVIRFSIGFGPTIWKHRPKGSPTVFQVAVIPFLAYVQIAGMNPYEDNDPKDTESYANASLWGRIVTIAAGPLANYLFASVLIFIGLLVSGRTHADDVSMRVTVMPDSPAAISGMREGDKVLAVNGEAIHNWDELRLAVGKHPGEAIDVLVERDGQQETKRPVVAPKGEKYEGKIQIGTPIIVLTYGQAAMVSVTEPVRVVYDLVKGLALWISGKIKPELSGPVGIVKQVSGAAKNGAGDYFKLLGALSAYLGGFNLLPIPALDGGRLLFLLFEAASRRKPDAKVEAHIHAVGLLMMLTLIAVVTYTEIMPKH</sequence>
<dbReference type="EMBL" id="CP089982">
    <property type="protein sequence ID" value="WXA93765.1"/>
    <property type="molecule type" value="Genomic_DNA"/>
</dbReference>
<evidence type="ECO:0000256" key="4">
    <source>
        <dbReference type="ARBA" id="ARBA00022670"/>
    </source>
</evidence>
<organism evidence="13 14">
    <name type="scientific">Pendulispora brunnea</name>
    <dbReference type="NCBI Taxonomy" id="2905690"/>
    <lineage>
        <taxon>Bacteria</taxon>
        <taxon>Pseudomonadati</taxon>
        <taxon>Myxococcota</taxon>
        <taxon>Myxococcia</taxon>
        <taxon>Myxococcales</taxon>
        <taxon>Sorangiineae</taxon>
        <taxon>Pendulisporaceae</taxon>
        <taxon>Pendulispora</taxon>
    </lineage>
</organism>
<dbReference type="SMART" id="SM00228">
    <property type="entry name" value="PDZ"/>
    <property type="match status" value="1"/>
</dbReference>
<protein>
    <submittedName>
        <fullName evidence="13">M50 family metallopeptidase</fullName>
    </submittedName>
</protein>
<evidence type="ECO:0000256" key="8">
    <source>
        <dbReference type="ARBA" id="ARBA00022989"/>
    </source>
</evidence>
<dbReference type="InterPro" id="IPR001478">
    <property type="entry name" value="PDZ"/>
</dbReference>
<keyword evidence="4" id="KW-0645">Protease</keyword>
<dbReference type="Pfam" id="PF17820">
    <property type="entry name" value="PDZ_6"/>
    <property type="match status" value="1"/>
</dbReference>
<dbReference type="PANTHER" id="PTHR42837">
    <property type="entry name" value="REGULATOR OF SIGMA-E PROTEASE RSEP"/>
    <property type="match status" value="1"/>
</dbReference>
<keyword evidence="14" id="KW-1185">Reference proteome</keyword>
<evidence type="ECO:0000256" key="11">
    <source>
        <dbReference type="SAM" id="Phobius"/>
    </source>
</evidence>
<keyword evidence="10 11" id="KW-0472">Membrane</keyword>
<evidence type="ECO:0000256" key="10">
    <source>
        <dbReference type="ARBA" id="ARBA00023136"/>
    </source>
</evidence>
<keyword evidence="5 11" id="KW-0812">Transmembrane</keyword>
<feature type="transmembrane region" description="Helical" evidence="11">
    <location>
        <begin position="319"/>
        <end position="339"/>
    </location>
</feature>
<comment type="subcellular location">
    <subcellularLocation>
        <location evidence="2">Membrane</location>
        <topology evidence="2">Multi-pass membrane protein</topology>
    </subcellularLocation>
</comment>
<reference evidence="13 14" key="1">
    <citation type="submission" date="2021-12" db="EMBL/GenBank/DDBJ databases">
        <title>Discovery of the Pendulisporaceae a myxobacterial family with distinct sporulation behavior and unique specialized metabolism.</title>
        <authorList>
            <person name="Garcia R."/>
            <person name="Popoff A."/>
            <person name="Bader C.D."/>
            <person name="Loehr J."/>
            <person name="Walesch S."/>
            <person name="Walt C."/>
            <person name="Boldt J."/>
            <person name="Bunk B."/>
            <person name="Haeckl F.J.F.P.J."/>
            <person name="Gunesch A.P."/>
            <person name="Birkelbach J."/>
            <person name="Nuebel U."/>
            <person name="Pietschmann T."/>
            <person name="Bach T."/>
            <person name="Mueller R."/>
        </authorList>
    </citation>
    <scope>NUCLEOTIDE SEQUENCE [LARGE SCALE GENOMIC DNA]</scope>
    <source>
        <strain evidence="13 14">MSr12523</strain>
    </source>
</reference>
<accession>A0ABZ2K4Z1</accession>
<name>A0ABZ2K4Z1_9BACT</name>
<gene>
    <name evidence="13" type="ORF">LZC95_45845</name>
</gene>
<dbReference type="PROSITE" id="PS50106">
    <property type="entry name" value="PDZ"/>
    <property type="match status" value="1"/>
</dbReference>
<evidence type="ECO:0000313" key="13">
    <source>
        <dbReference type="EMBL" id="WXA93765.1"/>
    </source>
</evidence>
<dbReference type="PANTHER" id="PTHR42837:SF2">
    <property type="entry name" value="MEMBRANE METALLOPROTEASE ARASP2, CHLOROPLASTIC-RELATED"/>
    <property type="match status" value="1"/>
</dbReference>
<evidence type="ECO:0000256" key="1">
    <source>
        <dbReference type="ARBA" id="ARBA00001947"/>
    </source>
</evidence>
<evidence type="ECO:0000256" key="5">
    <source>
        <dbReference type="ARBA" id="ARBA00022692"/>
    </source>
</evidence>
<feature type="transmembrane region" description="Helical" evidence="11">
    <location>
        <begin position="6"/>
        <end position="27"/>
    </location>
</feature>
<comment type="similarity">
    <text evidence="3">Belongs to the peptidase M50B family.</text>
</comment>
<dbReference type="RefSeq" id="WP_394844364.1">
    <property type="nucleotide sequence ID" value="NZ_CP089982.1"/>
</dbReference>
<dbReference type="Proteomes" id="UP001379533">
    <property type="component" value="Chromosome"/>
</dbReference>
<dbReference type="InterPro" id="IPR041489">
    <property type="entry name" value="PDZ_6"/>
</dbReference>
<dbReference type="SUPFAM" id="SSF50156">
    <property type="entry name" value="PDZ domain-like"/>
    <property type="match status" value="1"/>
</dbReference>
<dbReference type="Pfam" id="PF02163">
    <property type="entry name" value="Peptidase_M50"/>
    <property type="match status" value="1"/>
</dbReference>
<dbReference type="InterPro" id="IPR008915">
    <property type="entry name" value="Peptidase_M50"/>
</dbReference>
<dbReference type="Gene3D" id="2.30.42.10">
    <property type="match status" value="1"/>
</dbReference>
<dbReference type="InterPro" id="IPR004387">
    <property type="entry name" value="Pept_M50_Zn"/>
</dbReference>
<evidence type="ECO:0000256" key="6">
    <source>
        <dbReference type="ARBA" id="ARBA00022801"/>
    </source>
</evidence>
<feature type="transmembrane region" description="Helical" evidence="11">
    <location>
        <begin position="57"/>
        <end position="77"/>
    </location>
</feature>
<keyword evidence="8 11" id="KW-1133">Transmembrane helix</keyword>
<comment type="cofactor">
    <cofactor evidence="1">
        <name>Zn(2+)</name>
        <dbReference type="ChEBI" id="CHEBI:29105"/>
    </cofactor>
</comment>
<keyword evidence="6" id="KW-0378">Hydrolase</keyword>
<evidence type="ECO:0000256" key="7">
    <source>
        <dbReference type="ARBA" id="ARBA00022833"/>
    </source>
</evidence>
<proteinExistence type="inferred from homology"/>
<evidence type="ECO:0000259" key="12">
    <source>
        <dbReference type="PROSITE" id="PS50106"/>
    </source>
</evidence>
<feature type="domain" description="PDZ" evidence="12">
    <location>
        <begin position="97"/>
        <end position="163"/>
    </location>
</feature>
<feature type="transmembrane region" description="Helical" evidence="11">
    <location>
        <begin position="97"/>
        <end position="123"/>
    </location>
</feature>
<keyword evidence="7" id="KW-0862">Zinc</keyword>